<dbReference type="InterPro" id="IPR009959">
    <property type="entry name" value="Cyclase_SnoaL-like"/>
</dbReference>
<dbReference type="EMBL" id="JAATJN010000001">
    <property type="protein sequence ID" value="NJC54976.1"/>
    <property type="molecule type" value="Genomic_DNA"/>
</dbReference>
<keyword evidence="1" id="KW-0413">Isomerase</keyword>
<accession>A0A846RSM0</accession>
<comment type="caution">
    <text evidence="1">The sequence shown here is derived from an EMBL/GenBank/DDBJ whole genome shotgun (WGS) entry which is preliminary data.</text>
</comment>
<dbReference type="Proteomes" id="UP000576792">
    <property type="component" value="Unassembled WGS sequence"/>
</dbReference>
<dbReference type="GO" id="GO:0016853">
    <property type="term" value="F:isomerase activity"/>
    <property type="evidence" value="ECO:0007669"/>
    <property type="project" value="UniProtKB-KW"/>
</dbReference>
<sequence length="151" mass="16874">MSTMLAKIAVAWTRAWGFGETDAFEAIASENYVRHSKTGDEGLESVLAQIRESHEAFSDFDVEIINAVDDGQLIAIHWRSKGRHTGTFMEVPPTYREVSVDGAAFLSYSEGKITDETSIWDPRELLSSMRIWHLGKRRPSPADEKGVRSAS</sequence>
<keyword evidence="2" id="KW-1185">Reference proteome</keyword>
<evidence type="ECO:0000313" key="1">
    <source>
        <dbReference type="EMBL" id="NJC54976.1"/>
    </source>
</evidence>
<evidence type="ECO:0000313" key="2">
    <source>
        <dbReference type="Proteomes" id="UP000576792"/>
    </source>
</evidence>
<dbReference type="AlphaFoldDB" id="A0A846RSM0"/>
<protein>
    <submittedName>
        <fullName evidence="1">Steroid delta-isomerase-like uncharacterized protein</fullName>
    </submittedName>
</protein>
<organism evidence="1 2">
    <name type="scientific">Brevibacterium marinum</name>
    <dbReference type="NCBI Taxonomy" id="418643"/>
    <lineage>
        <taxon>Bacteria</taxon>
        <taxon>Bacillati</taxon>
        <taxon>Actinomycetota</taxon>
        <taxon>Actinomycetes</taxon>
        <taxon>Micrococcales</taxon>
        <taxon>Brevibacteriaceae</taxon>
        <taxon>Brevibacterium</taxon>
    </lineage>
</organism>
<dbReference type="RefSeq" id="WP_209043812.1">
    <property type="nucleotide sequence ID" value="NZ_BAAAPQ010000026.1"/>
</dbReference>
<dbReference type="SUPFAM" id="SSF54427">
    <property type="entry name" value="NTF2-like"/>
    <property type="match status" value="1"/>
</dbReference>
<dbReference type="PANTHER" id="PTHR38436:SF1">
    <property type="entry name" value="ESTER CYCLASE"/>
    <property type="match status" value="1"/>
</dbReference>
<dbReference type="PANTHER" id="PTHR38436">
    <property type="entry name" value="POLYKETIDE CYCLASE SNOAL-LIKE DOMAIN"/>
    <property type="match status" value="1"/>
</dbReference>
<gene>
    <name evidence="1" type="ORF">BKA07_000011</name>
</gene>
<name>A0A846RSM0_9MICO</name>
<dbReference type="GO" id="GO:0030638">
    <property type="term" value="P:polyketide metabolic process"/>
    <property type="evidence" value="ECO:0007669"/>
    <property type="project" value="InterPro"/>
</dbReference>
<reference evidence="1 2" key="1">
    <citation type="submission" date="2020-03" db="EMBL/GenBank/DDBJ databases">
        <title>Sequencing the genomes of 1000 actinobacteria strains.</title>
        <authorList>
            <person name="Klenk H.-P."/>
        </authorList>
    </citation>
    <scope>NUCLEOTIDE SEQUENCE [LARGE SCALE GENOMIC DNA]</scope>
    <source>
        <strain evidence="1 2">DSM 18964</strain>
    </source>
</reference>
<dbReference type="InterPro" id="IPR032710">
    <property type="entry name" value="NTF2-like_dom_sf"/>
</dbReference>
<dbReference type="Pfam" id="PF07366">
    <property type="entry name" value="SnoaL"/>
    <property type="match status" value="1"/>
</dbReference>
<dbReference type="Gene3D" id="3.10.450.50">
    <property type="match status" value="1"/>
</dbReference>
<proteinExistence type="predicted"/>